<evidence type="ECO:0000313" key="1">
    <source>
        <dbReference type="EMBL" id="KYG25525.1"/>
    </source>
</evidence>
<dbReference type="OrthoDB" id="2942325at2"/>
<protein>
    <recommendedName>
        <fullName evidence="3">DUF2777 domain-containing protein</fullName>
    </recommendedName>
</protein>
<dbReference type="RefSeq" id="WP_061950298.1">
    <property type="nucleotide sequence ID" value="NZ_LTAO01000040.1"/>
</dbReference>
<dbReference type="Pfam" id="PF10949">
    <property type="entry name" value="DUF2777"/>
    <property type="match status" value="1"/>
</dbReference>
<evidence type="ECO:0008006" key="3">
    <source>
        <dbReference type="Google" id="ProtNLM"/>
    </source>
</evidence>
<accession>A0A161PCY4</accession>
<keyword evidence="2" id="KW-1185">Reference proteome</keyword>
<gene>
    <name evidence="1" type="ORF">AZF04_13620</name>
</gene>
<name>A0A161PCY4_9BACI</name>
<dbReference type="EMBL" id="LTAO01000040">
    <property type="protein sequence ID" value="KYG25525.1"/>
    <property type="molecule type" value="Genomic_DNA"/>
</dbReference>
<dbReference type="AlphaFoldDB" id="A0A161PCY4"/>
<comment type="caution">
    <text evidence="1">The sequence shown here is derived from an EMBL/GenBank/DDBJ whole genome shotgun (WGS) entry which is preliminary data.</text>
</comment>
<proteinExistence type="predicted"/>
<dbReference type="Proteomes" id="UP000075806">
    <property type="component" value="Unassembled WGS sequence"/>
</dbReference>
<dbReference type="InterPro" id="IPR024488">
    <property type="entry name" value="DUF2777"/>
</dbReference>
<evidence type="ECO:0000313" key="2">
    <source>
        <dbReference type="Proteomes" id="UP000075806"/>
    </source>
</evidence>
<sequence>MDRKKAQQLIGKTVLYTDQYEGTYLAHLKDIMTEPRKPFRALIEICCVVELPLIQQNKEGNDYLPLLNDAEEVNSPGQSLHEINDPPETISFDHSLLLALESRLEKVSLDTDITEQVVIKEKIAQIHQKNFQASTLFSEVNYYQYTYSKNKERYVLKDDLGRKIDLDDCPFELEWVVNNQKFKGYYIGDGQFESTDPIKAYTPTNGAHFYIHKQQFDPYTILKQELEPQALSSFEKSLKTYELSHLDLIECHNTLLRQLLEHDHKNEFSGVNFLTYKNKNGITMVLHHYERILSRNNEDKIYDRFEFTTENGKRSIFTYTNEYSL</sequence>
<dbReference type="STRING" id="519424.AZF04_13620"/>
<organism evidence="1 2">
    <name type="scientific">Alkalihalobacillus trypoxylicola</name>
    <dbReference type="NCBI Taxonomy" id="519424"/>
    <lineage>
        <taxon>Bacteria</taxon>
        <taxon>Bacillati</taxon>
        <taxon>Bacillota</taxon>
        <taxon>Bacilli</taxon>
        <taxon>Bacillales</taxon>
        <taxon>Bacillaceae</taxon>
        <taxon>Alkalihalobacillus</taxon>
    </lineage>
</organism>
<reference evidence="1" key="1">
    <citation type="submission" date="2016-02" db="EMBL/GenBank/DDBJ databases">
        <title>Genome sequence of Bacillus trypoxylicola KCTC 13244(T).</title>
        <authorList>
            <person name="Jeong H."/>
            <person name="Park S.-H."/>
            <person name="Choi S.-K."/>
        </authorList>
    </citation>
    <scope>NUCLEOTIDE SEQUENCE [LARGE SCALE GENOMIC DNA]</scope>
    <source>
        <strain evidence="1">KCTC 13244</strain>
    </source>
</reference>